<keyword evidence="4" id="KW-1185">Reference proteome</keyword>
<evidence type="ECO:0000256" key="2">
    <source>
        <dbReference type="HAMAP-Rule" id="MF_00048"/>
    </source>
</evidence>
<protein>
    <recommendedName>
        <fullName evidence="2">UPF0102 protein SacglDRAFT_01070</fullName>
    </recommendedName>
</protein>
<dbReference type="GO" id="GO:0003676">
    <property type="term" value="F:nucleic acid binding"/>
    <property type="evidence" value="ECO:0007669"/>
    <property type="project" value="InterPro"/>
</dbReference>
<dbReference type="GO" id="GO:0004519">
    <property type="term" value="F:endonuclease activity"/>
    <property type="evidence" value="ECO:0007669"/>
    <property type="project" value="UniProtKB-KW"/>
</dbReference>
<dbReference type="AlphaFoldDB" id="I1CZ81"/>
<dbReference type="PANTHER" id="PTHR34039">
    <property type="entry name" value="UPF0102 PROTEIN YRAN"/>
    <property type="match status" value="1"/>
</dbReference>
<comment type="similarity">
    <text evidence="1 2">Belongs to the UPF0102 family.</text>
</comment>
<dbReference type="NCBIfam" id="NF009150">
    <property type="entry name" value="PRK12497.1-3"/>
    <property type="match status" value="1"/>
</dbReference>
<dbReference type="InterPro" id="IPR011335">
    <property type="entry name" value="Restrct_endonuc-II-like"/>
</dbReference>
<keyword evidence="3" id="KW-0255">Endonuclease</keyword>
<dbReference type="PANTHER" id="PTHR34039:SF1">
    <property type="entry name" value="UPF0102 PROTEIN YRAN"/>
    <property type="match status" value="1"/>
</dbReference>
<reference evidence="3 4" key="1">
    <citation type="submission" date="2011-09" db="EMBL/GenBank/DDBJ databases">
        <authorList>
            <consortium name="US DOE Joint Genome Institute (JGI-PGF)"/>
            <person name="Lucas S."/>
            <person name="Han J."/>
            <person name="Lapidus A."/>
            <person name="Cheng J.-F."/>
            <person name="Goodwin L."/>
            <person name="Pitluck S."/>
            <person name="Peters L."/>
            <person name="Land M.L."/>
            <person name="Hauser L."/>
            <person name="Brambilla E."/>
            <person name="Klenk H.-P."/>
            <person name="Woyke T.J."/>
        </authorList>
    </citation>
    <scope>NUCLEOTIDE SEQUENCE [LARGE SCALE GENOMIC DNA]</scope>
    <source>
        <strain evidence="3 4">K62</strain>
    </source>
</reference>
<dbReference type="eggNOG" id="COG0792">
    <property type="taxonomic scope" value="Bacteria"/>
</dbReference>
<sequence length="136" mass="15303">MHAVRPGGRTRVSAEVEKAGRSALLGRRGEELAADYLRRRGLVVLERNWRCREGELDLLATDGRTLIVCEVKTRSGRSHGTPAEAVTPEKRDRIRSLTLRWLAARRVAWCPLRFDVIAIECPPGREPVLRHVVGAF</sequence>
<dbReference type="Proteomes" id="UP000005087">
    <property type="component" value="Chromosome"/>
</dbReference>
<dbReference type="InterPro" id="IPR003509">
    <property type="entry name" value="UPF0102_YraN-like"/>
</dbReference>
<name>I1CZ81_9PSEU</name>
<gene>
    <name evidence="3" type="ORF">SacglDRAFT_01070</name>
</gene>
<dbReference type="EMBL" id="CM001484">
    <property type="protein sequence ID" value="EIE98005.1"/>
    <property type="molecule type" value="Genomic_DNA"/>
</dbReference>
<evidence type="ECO:0000256" key="1">
    <source>
        <dbReference type="ARBA" id="ARBA00006738"/>
    </source>
</evidence>
<dbReference type="NCBIfam" id="NF009154">
    <property type="entry name" value="PRK12497.3-3"/>
    <property type="match status" value="1"/>
</dbReference>
<proteinExistence type="inferred from homology"/>
<dbReference type="STRING" id="928724.SacglDRAFT_01070"/>
<evidence type="ECO:0000313" key="3">
    <source>
        <dbReference type="EMBL" id="EIE98005.1"/>
    </source>
</evidence>
<keyword evidence="3" id="KW-0378">Hydrolase</keyword>
<dbReference type="HAMAP" id="MF_00048">
    <property type="entry name" value="UPF0102"/>
    <property type="match status" value="1"/>
</dbReference>
<dbReference type="Gene3D" id="3.40.1350.10">
    <property type="match status" value="1"/>
</dbReference>
<organism evidence="3 4">
    <name type="scientific">Saccharomonospora glauca K62</name>
    <dbReference type="NCBI Taxonomy" id="928724"/>
    <lineage>
        <taxon>Bacteria</taxon>
        <taxon>Bacillati</taxon>
        <taxon>Actinomycetota</taxon>
        <taxon>Actinomycetes</taxon>
        <taxon>Pseudonocardiales</taxon>
        <taxon>Pseudonocardiaceae</taxon>
        <taxon>Saccharomonospora</taxon>
    </lineage>
</organism>
<keyword evidence="3" id="KW-0540">Nuclease</keyword>
<dbReference type="SUPFAM" id="SSF52980">
    <property type="entry name" value="Restriction endonuclease-like"/>
    <property type="match status" value="1"/>
</dbReference>
<dbReference type="CDD" id="cd20736">
    <property type="entry name" value="PoNe_Nuclease"/>
    <property type="match status" value="1"/>
</dbReference>
<reference evidence="4" key="2">
    <citation type="submission" date="2012-01" db="EMBL/GenBank/DDBJ databases">
        <title>Noncontiguous Finished sequence of chromosome of Saccharomonospora glauca K62.</title>
        <authorList>
            <consortium name="US DOE Joint Genome Institute"/>
            <person name="Lucas S."/>
            <person name="Han J."/>
            <person name="Lapidus A."/>
            <person name="Cheng J.-F."/>
            <person name="Goodwin L."/>
            <person name="Pitluck S."/>
            <person name="Peters L."/>
            <person name="Mikhailova N."/>
            <person name="Held B."/>
            <person name="Detter J.C."/>
            <person name="Han C."/>
            <person name="Tapia R."/>
            <person name="Land M."/>
            <person name="Hauser L."/>
            <person name="Kyrpides N."/>
            <person name="Ivanova N."/>
            <person name="Pagani I."/>
            <person name="Brambilla E.-M."/>
            <person name="Klenk H.-P."/>
            <person name="Woyke T."/>
        </authorList>
    </citation>
    <scope>NUCLEOTIDE SEQUENCE [LARGE SCALE GENOMIC DNA]</scope>
    <source>
        <strain evidence="4">K62</strain>
    </source>
</reference>
<evidence type="ECO:0000313" key="4">
    <source>
        <dbReference type="Proteomes" id="UP000005087"/>
    </source>
</evidence>
<accession>I1CZ81</accession>
<dbReference type="InterPro" id="IPR011856">
    <property type="entry name" value="tRNA_endonuc-like_dom_sf"/>
</dbReference>
<dbReference type="Pfam" id="PF02021">
    <property type="entry name" value="UPF0102"/>
    <property type="match status" value="1"/>
</dbReference>
<dbReference type="HOGENOM" id="CLU_115353_2_3_11"/>